<reference evidence="6 7" key="1">
    <citation type="submission" date="2018-08" db="EMBL/GenBank/DDBJ databases">
        <title>A genome reference for cultivated species of the human gut microbiota.</title>
        <authorList>
            <person name="Zou Y."/>
            <person name="Xue W."/>
            <person name="Luo G."/>
        </authorList>
    </citation>
    <scope>NUCLEOTIDE SEQUENCE [LARGE SCALE GENOMIC DNA]</scope>
    <source>
        <strain evidence="6 7">OF01-2LB</strain>
    </source>
</reference>
<proteinExistence type="predicted"/>
<keyword evidence="2" id="KW-0805">Transcription regulation</keyword>
<dbReference type="EMBL" id="QVEV01000008">
    <property type="protein sequence ID" value="RGC16554.1"/>
    <property type="molecule type" value="Genomic_DNA"/>
</dbReference>
<dbReference type="SMART" id="SM00422">
    <property type="entry name" value="HTH_MERR"/>
    <property type="match status" value="1"/>
</dbReference>
<dbReference type="PROSITE" id="PS50937">
    <property type="entry name" value="HTH_MERR_2"/>
    <property type="match status" value="1"/>
</dbReference>
<evidence type="ECO:0000256" key="3">
    <source>
        <dbReference type="ARBA" id="ARBA00023125"/>
    </source>
</evidence>
<dbReference type="PANTHER" id="PTHR30204:SF69">
    <property type="entry name" value="MERR-FAMILY TRANSCRIPTIONAL REGULATOR"/>
    <property type="match status" value="1"/>
</dbReference>
<gene>
    <name evidence="6" type="ORF">DXA38_07690</name>
</gene>
<dbReference type="Pfam" id="PF13411">
    <property type="entry name" value="MerR_1"/>
    <property type="match status" value="1"/>
</dbReference>
<dbReference type="InterPro" id="IPR000551">
    <property type="entry name" value="MerR-type_HTH_dom"/>
</dbReference>
<dbReference type="RefSeq" id="WP_117442664.1">
    <property type="nucleotide sequence ID" value="NZ_JAJFEN010000006.1"/>
</dbReference>
<dbReference type="SUPFAM" id="SSF55136">
    <property type="entry name" value="Probable bacterial effector-binding domain"/>
    <property type="match status" value="1"/>
</dbReference>
<name>A0A3E2VYI3_CLOIN</name>
<dbReference type="GO" id="GO:0003700">
    <property type="term" value="F:DNA-binding transcription factor activity"/>
    <property type="evidence" value="ECO:0007669"/>
    <property type="project" value="InterPro"/>
</dbReference>
<dbReference type="OrthoDB" id="9773308at2"/>
<dbReference type="Gene3D" id="1.10.1660.10">
    <property type="match status" value="1"/>
</dbReference>
<dbReference type="AlphaFoldDB" id="A0A3E2VYI3"/>
<dbReference type="InterPro" id="IPR009061">
    <property type="entry name" value="DNA-bd_dom_put_sf"/>
</dbReference>
<dbReference type="InterPro" id="IPR047057">
    <property type="entry name" value="MerR_fam"/>
</dbReference>
<dbReference type="Gene3D" id="3.20.80.10">
    <property type="entry name" value="Regulatory factor, effector binding domain"/>
    <property type="match status" value="1"/>
</dbReference>
<keyword evidence="4" id="KW-0804">Transcription</keyword>
<organism evidence="6 7">
    <name type="scientific">Clostridium innocuum</name>
    <dbReference type="NCBI Taxonomy" id="1522"/>
    <lineage>
        <taxon>Bacteria</taxon>
        <taxon>Bacillati</taxon>
        <taxon>Bacillota</taxon>
        <taxon>Clostridia</taxon>
        <taxon>Eubacteriales</taxon>
        <taxon>Clostridiaceae</taxon>
        <taxon>Clostridium</taxon>
    </lineage>
</organism>
<sequence length="266" mass="30710">MKEKPLTIGEIAELCAISTKTLRHYDKIGLLKPMQLHPENGYRLYSRKQIAQLHVIKGLQELGCSLKELKELLQIDQQHVAFDQLKQQLAVQETRLYEEQRLLQKRLDTIHRIQKELPELQPAELTIRRFPSRQLRFASTSPLSEAAFTDGFLQLEQQIAQEQTQDGSMFPSLLLSTKAQMTTVSFCTQCTLRSPCDYLLPAGDYACFTVKGSYANLGFQLQCLRQELTNRCLQTQEDVFIIYYINEAVTNSEENYISEYQFKICS</sequence>
<evidence type="ECO:0000313" key="7">
    <source>
        <dbReference type="Proteomes" id="UP000260025"/>
    </source>
</evidence>
<comment type="caution">
    <text evidence="6">The sequence shown here is derived from an EMBL/GenBank/DDBJ whole genome shotgun (WGS) entry which is preliminary data.</text>
</comment>
<keyword evidence="3" id="KW-0238">DNA-binding</keyword>
<keyword evidence="1" id="KW-0678">Repressor</keyword>
<evidence type="ECO:0000256" key="1">
    <source>
        <dbReference type="ARBA" id="ARBA00022491"/>
    </source>
</evidence>
<evidence type="ECO:0000256" key="2">
    <source>
        <dbReference type="ARBA" id="ARBA00023015"/>
    </source>
</evidence>
<evidence type="ECO:0000256" key="4">
    <source>
        <dbReference type="ARBA" id="ARBA00023163"/>
    </source>
</evidence>
<dbReference type="GO" id="GO:0003677">
    <property type="term" value="F:DNA binding"/>
    <property type="evidence" value="ECO:0007669"/>
    <property type="project" value="UniProtKB-KW"/>
</dbReference>
<evidence type="ECO:0000313" key="6">
    <source>
        <dbReference type="EMBL" id="RGC16554.1"/>
    </source>
</evidence>
<dbReference type="SUPFAM" id="SSF46955">
    <property type="entry name" value="Putative DNA-binding domain"/>
    <property type="match status" value="1"/>
</dbReference>
<dbReference type="InterPro" id="IPR011256">
    <property type="entry name" value="Reg_factor_effector_dom_sf"/>
</dbReference>
<accession>A0A3E2VYI3</accession>
<feature type="domain" description="HTH merR-type" evidence="5">
    <location>
        <begin position="5"/>
        <end position="75"/>
    </location>
</feature>
<protein>
    <submittedName>
        <fullName evidence="6">MerR family transcriptional regulator</fullName>
    </submittedName>
</protein>
<dbReference type="Proteomes" id="UP000260025">
    <property type="component" value="Unassembled WGS sequence"/>
</dbReference>
<evidence type="ECO:0000259" key="5">
    <source>
        <dbReference type="PROSITE" id="PS50937"/>
    </source>
</evidence>
<dbReference type="PANTHER" id="PTHR30204">
    <property type="entry name" value="REDOX-CYCLING DRUG-SENSING TRANSCRIPTIONAL ACTIVATOR SOXR"/>
    <property type="match status" value="1"/>
</dbReference>